<comment type="caution">
    <text evidence="15">The sequence shown here is derived from an EMBL/GenBank/DDBJ whole genome shotgun (WGS) entry which is preliminary data.</text>
</comment>
<reference evidence="15 16" key="1">
    <citation type="submission" date="2017-08" db="EMBL/GenBank/DDBJ databases">
        <title>Fine stratification of microbial communities through a metagenomic profile of the photic zone.</title>
        <authorList>
            <person name="Haro-Moreno J.M."/>
            <person name="Lopez-Perez M."/>
            <person name="De La Torre J."/>
            <person name="Picazo A."/>
            <person name="Camacho A."/>
            <person name="Rodriguez-Valera F."/>
        </authorList>
    </citation>
    <scope>NUCLEOTIDE SEQUENCE [LARGE SCALE GENOMIC DNA]</scope>
    <source>
        <strain evidence="15">MED-G28</strain>
    </source>
</reference>
<dbReference type="Pfam" id="PF02075">
    <property type="entry name" value="RuvC"/>
    <property type="match status" value="1"/>
</dbReference>
<feature type="active site" evidence="13">
    <location>
        <position position="8"/>
    </location>
</feature>
<dbReference type="AlphaFoldDB" id="A0A2A5WGH7"/>
<gene>
    <name evidence="13" type="primary">ruvC</name>
    <name evidence="15" type="ORF">CNF02_01320</name>
</gene>
<evidence type="ECO:0000256" key="11">
    <source>
        <dbReference type="ARBA" id="ARBA00023204"/>
    </source>
</evidence>
<evidence type="ECO:0000313" key="15">
    <source>
        <dbReference type="EMBL" id="PDH35378.1"/>
    </source>
</evidence>
<dbReference type="GO" id="GO:0005737">
    <property type="term" value="C:cytoplasm"/>
    <property type="evidence" value="ECO:0007669"/>
    <property type="project" value="UniProtKB-SubCell"/>
</dbReference>
<evidence type="ECO:0000256" key="4">
    <source>
        <dbReference type="ARBA" id="ARBA00022723"/>
    </source>
</evidence>
<evidence type="ECO:0000256" key="5">
    <source>
        <dbReference type="ARBA" id="ARBA00022759"/>
    </source>
</evidence>
<feature type="binding site" evidence="13">
    <location>
        <position position="139"/>
    </location>
    <ligand>
        <name>Mg(2+)</name>
        <dbReference type="ChEBI" id="CHEBI:18420"/>
        <label>1</label>
    </ligand>
</feature>
<dbReference type="PANTHER" id="PTHR30194:SF3">
    <property type="entry name" value="CROSSOVER JUNCTION ENDODEOXYRIBONUCLEASE RUVC"/>
    <property type="match status" value="1"/>
</dbReference>
<keyword evidence="10 13" id="KW-0233">DNA recombination</keyword>
<keyword evidence="11 13" id="KW-0234">DNA repair</keyword>
<keyword evidence="8 13" id="KW-0460">Magnesium</keyword>
<dbReference type="PANTHER" id="PTHR30194">
    <property type="entry name" value="CROSSOVER JUNCTION ENDODEOXYRIBONUCLEASE RUVC"/>
    <property type="match status" value="1"/>
</dbReference>
<dbReference type="PROSITE" id="PS01321">
    <property type="entry name" value="RUVC"/>
    <property type="match status" value="1"/>
</dbReference>
<feature type="active site" evidence="13">
    <location>
        <position position="139"/>
    </location>
</feature>
<proteinExistence type="inferred from homology"/>
<evidence type="ECO:0000256" key="12">
    <source>
        <dbReference type="ARBA" id="ARBA00029354"/>
    </source>
</evidence>
<dbReference type="GO" id="GO:0008821">
    <property type="term" value="F:crossover junction DNA endonuclease activity"/>
    <property type="evidence" value="ECO:0007669"/>
    <property type="project" value="UniProtKB-UniRule"/>
</dbReference>
<dbReference type="CDD" id="cd16962">
    <property type="entry name" value="RuvC"/>
    <property type="match status" value="1"/>
</dbReference>
<feature type="active site" evidence="13">
    <location>
        <position position="67"/>
    </location>
</feature>
<keyword evidence="6 13" id="KW-0227">DNA damage</keyword>
<dbReference type="Gene3D" id="3.30.420.10">
    <property type="entry name" value="Ribonuclease H-like superfamily/Ribonuclease H"/>
    <property type="match status" value="1"/>
</dbReference>
<evidence type="ECO:0000256" key="2">
    <source>
        <dbReference type="ARBA" id="ARBA00022490"/>
    </source>
</evidence>
<accession>A0A2A5WGH7</accession>
<dbReference type="InterPro" id="IPR002176">
    <property type="entry name" value="X-over_junc_endoDNase_RuvC"/>
</dbReference>
<evidence type="ECO:0000256" key="6">
    <source>
        <dbReference type="ARBA" id="ARBA00022763"/>
    </source>
</evidence>
<dbReference type="GO" id="GO:0006310">
    <property type="term" value="P:DNA recombination"/>
    <property type="evidence" value="ECO:0007669"/>
    <property type="project" value="UniProtKB-UniRule"/>
</dbReference>
<dbReference type="NCBIfam" id="TIGR00228">
    <property type="entry name" value="ruvC"/>
    <property type="match status" value="1"/>
</dbReference>
<protein>
    <recommendedName>
        <fullName evidence="13 14">Crossover junction endodeoxyribonuclease RuvC</fullName>
        <ecNumber evidence="13 14">3.1.21.10</ecNumber>
    </recommendedName>
    <alternativeName>
        <fullName evidence="13">Holliday junction nuclease RuvC</fullName>
    </alternativeName>
    <alternativeName>
        <fullName evidence="13">Holliday junction resolvase RuvC</fullName>
    </alternativeName>
</protein>
<evidence type="ECO:0000256" key="1">
    <source>
        <dbReference type="ARBA" id="ARBA00009518"/>
    </source>
</evidence>
<comment type="subcellular location">
    <subcellularLocation>
        <location evidence="13">Cytoplasm</location>
    </subcellularLocation>
</comment>
<evidence type="ECO:0000256" key="14">
    <source>
        <dbReference type="NCBIfam" id="TIGR00228"/>
    </source>
</evidence>
<evidence type="ECO:0000256" key="13">
    <source>
        <dbReference type="HAMAP-Rule" id="MF_00034"/>
    </source>
</evidence>
<keyword evidence="7 13" id="KW-0378">Hydrolase</keyword>
<evidence type="ECO:0000313" key="16">
    <source>
        <dbReference type="Proteomes" id="UP000219329"/>
    </source>
</evidence>
<dbReference type="GO" id="GO:0003677">
    <property type="term" value="F:DNA binding"/>
    <property type="evidence" value="ECO:0007669"/>
    <property type="project" value="UniProtKB-KW"/>
</dbReference>
<dbReference type="Proteomes" id="UP000219329">
    <property type="component" value="Unassembled WGS sequence"/>
</dbReference>
<dbReference type="GO" id="GO:0048476">
    <property type="term" value="C:Holliday junction resolvase complex"/>
    <property type="evidence" value="ECO:0007669"/>
    <property type="project" value="UniProtKB-UniRule"/>
</dbReference>
<dbReference type="EMBL" id="NTJZ01000001">
    <property type="protein sequence ID" value="PDH35378.1"/>
    <property type="molecule type" value="Genomic_DNA"/>
</dbReference>
<dbReference type="SUPFAM" id="SSF53098">
    <property type="entry name" value="Ribonuclease H-like"/>
    <property type="match status" value="1"/>
</dbReference>
<keyword evidence="3 13" id="KW-0540">Nuclease</keyword>
<evidence type="ECO:0000256" key="9">
    <source>
        <dbReference type="ARBA" id="ARBA00023125"/>
    </source>
</evidence>
<dbReference type="FunFam" id="3.30.420.10:FF:000002">
    <property type="entry name" value="Crossover junction endodeoxyribonuclease RuvC"/>
    <property type="match status" value="1"/>
</dbReference>
<feature type="binding site" evidence="13">
    <location>
        <position position="8"/>
    </location>
    <ligand>
        <name>Mg(2+)</name>
        <dbReference type="ChEBI" id="CHEBI:18420"/>
        <label>1</label>
    </ligand>
</feature>
<dbReference type="GO" id="GO:0000287">
    <property type="term" value="F:magnesium ion binding"/>
    <property type="evidence" value="ECO:0007669"/>
    <property type="project" value="UniProtKB-UniRule"/>
</dbReference>
<comment type="catalytic activity">
    <reaction evidence="12 13">
        <text>Endonucleolytic cleavage at a junction such as a reciprocal single-stranded crossover between two homologous DNA duplexes (Holliday junction).</text>
        <dbReference type="EC" id="3.1.21.10"/>
    </reaction>
</comment>
<evidence type="ECO:0000256" key="10">
    <source>
        <dbReference type="ARBA" id="ARBA00023172"/>
    </source>
</evidence>
<keyword evidence="5 13" id="KW-0255">Endonuclease</keyword>
<comment type="function">
    <text evidence="13">The RuvA-RuvB-RuvC complex processes Holliday junction (HJ) DNA during genetic recombination and DNA repair. Endonuclease that resolves HJ intermediates. Cleaves cruciform DNA by making single-stranded nicks across the HJ at symmetrical positions within the homologous arms, yielding a 5'-phosphate and a 3'-hydroxyl group; requires a central core of homology in the junction. The consensus cleavage sequence is 5'-(A/T)TT(C/G)-3'. Cleavage occurs on the 3'-side of the TT dinucleotide at the point of strand exchange. HJ branch migration catalyzed by RuvA-RuvB allows RuvC to scan DNA until it finds its consensus sequence, where it cleaves and resolves the cruciform DNA.</text>
</comment>
<keyword evidence="9 13" id="KW-0238">DNA-binding</keyword>
<sequence length="173" mass="18329">MAIILGIDPGSRVTGFGIINSVGNKIEYIDSGCIRTETAPLPARLGTIFKELCAVIEQHLPQESAIEEVFMGKNAGSALKLGQARGAAMTACLSHDLPVEEYSARKVKQAVVGVGSADKTQVQHMVKALLKISDNIAEDAADALAVAICHANTQTSLIRMAGAKNFSRKRLRG</sequence>
<keyword evidence="2 13" id="KW-0963">Cytoplasm</keyword>
<dbReference type="PRINTS" id="PR00696">
    <property type="entry name" value="RSOLVASERUVC"/>
</dbReference>
<evidence type="ECO:0000256" key="8">
    <source>
        <dbReference type="ARBA" id="ARBA00022842"/>
    </source>
</evidence>
<evidence type="ECO:0000256" key="7">
    <source>
        <dbReference type="ARBA" id="ARBA00022801"/>
    </source>
</evidence>
<keyword evidence="4 13" id="KW-0479">Metal-binding</keyword>
<dbReference type="HAMAP" id="MF_00034">
    <property type="entry name" value="RuvC"/>
    <property type="match status" value="1"/>
</dbReference>
<dbReference type="EC" id="3.1.21.10" evidence="13 14"/>
<dbReference type="InterPro" id="IPR020563">
    <property type="entry name" value="X-over_junc_endoDNase_Mg_BS"/>
</dbReference>
<name>A0A2A5WGH7_9GAMM</name>
<comment type="cofactor">
    <cofactor evidence="13">
        <name>Mg(2+)</name>
        <dbReference type="ChEBI" id="CHEBI:18420"/>
    </cofactor>
    <text evidence="13">Binds 2 Mg(2+) ion per subunit.</text>
</comment>
<comment type="similarity">
    <text evidence="1 13">Belongs to the RuvC family.</text>
</comment>
<dbReference type="InterPro" id="IPR036397">
    <property type="entry name" value="RNaseH_sf"/>
</dbReference>
<feature type="binding site" evidence="13">
    <location>
        <position position="67"/>
    </location>
    <ligand>
        <name>Mg(2+)</name>
        <dbReference type="ChEBI" id="CHEBI:18420"/>
        <label>2</label>
    </ligand>
</feature>
<organism evidence="15 16">
    <name type="scientific">OM182 bacterium MED-G28</name>
    <dbReference type="NCBI Taxonomy" id="1986256"/>
    <lineage>
        <taxon>Bacteria</taxon>
        <taxon>Pseudomonadati</taxon>
        <taxon>Pseudomonadota</taxon>
        <taxon>Gammaproteobacteria</taxon>
        <taxon>OMG group</taxon>
        <taxon>OM182 clade</taxon>
    </lineage>
</organism>
<comment type="subunit">
    <text evidence="13">Homodimer which binds Holliday junction (HJ) DNA. The HJ becomes 2-fold symmetrical on binding to RuvC with unstacked arms; it has a different conformation from HJ DNA in complex with RuvA. In the full resolvosome a probable DNA-RuvA(4)-RuvB(12)-RuvC(2) complex forms which resolves the HJ.</text>
</comment>
<dbReference type="InterPro" id="IPR012337">
    <property type="entry name" value="RNaseH-like_sf"/>
</dbReference>
<evidence type="ECO:0000256" key="3">
    <source>
        <dbReference type="ARBA" id="ARBA00022722"/>
    </source>
</evidence>
<dbReference type="GO" id="GO:0006281">
    <property type="term" value="P:DNA repair"/>
    <property type="evidence" value="ECO:0007669"/>
    <property type="project" value="UniProtKB-UniRule"/>
</dbReference>